<dbReference type="PROSITE" id="PS51192">
    <property type="entry name" value="HELICASE_ATP_BIND_1"/>
    <property type="match status" value="1"/>
</dbReference>
<dbReference type="EMBL" id="CATQJL010000223">
    <property type="protein sequence ID" value="CAJ0597436.1"/>
    <property type="molecule type" value="Genomic_DNA"/>
</dbReference>
<dbReference type="CDD" id="cd01263">
    <property type="entry name" value="PH_anillin"/>
    <property type="match status" value="1"/>
</dbReference>
<dbReference type="PROSITE" id="PS51194">
    <property type="entry name" value="HELICASE_CTER"/>
    <property type="match status" value="1"/>
</dbReference>
<dbReference type="SUPFAM" id="SSF52540">
    <property type="entry name" value="P-loop containing nucleoside triphosphate hydrolases"/>
    <property type="match status" value="1"/>
</dbReference>
<feature type="region of interest" description="Disordered" evidence="18">
    <location>
        <begin position="2140"/>
        <end position="2226"/>
    </location>
</feature>
<dbReference type="InterPro" id="IPR010997">
    <property type="entry name" value="HRDC-like_sf"/>
</dbReference>
<feature type="compositionally biased region" description="Polar residues" evidence="18">
    <location>
        <begin position="150"/>
        <end position="168"/>
    </location>
</feature>
<dbReference type="SUPFAM" id="SSF46785">
    <property type="entry name" value="Winged helix' DNA-binding domain"/>
    <property type="match status" value="1"/>
</dbReference>
<dbReference type="NCBIfam" id="TIGR00614">
    <property type="entry name" value="recQ_fam"/>
    <property type="match status" value="1"/>
</dbReference>
<feature type="region of interest" description="Disordered" evidence="18">
    <location>
        <begin position="423"/>
        <end position="462"/>
    </location>
</feature>
<dbReference type="GO" id="GO:0005694">
    <property type="term" value="C:chromosome"/>
    <property type="evidence" value="ECO:0007669"/>
    <property type="project" value="TreeGrafter"/>
</dbReference>
<dbReference type="GO" id="GO:0003677">
    <property type="term" value="F:DNA binding"/>
    <property type="evidence" value="ECO:0007669"/>
    <property type="project" value="UniProtKB-KW"/>
</dbReference>
<comment type="subcellular location">
    <subcellularLocation>
        <location evidence="2">Nucleus</location>
    </subcellularLocation>
</comment>
<evidence type="ECO:0000259" key="19">
    <source>
        <dbReference type="PROSITE" id="PS50003"/>
    </source>
</evidence>
<dbReference type="PANTHER" id="PTHR13710">
    <property type="entry name" value="DNA HELICASE RECQ FAMILY MEMBER"/>
    <property type="match status" value="1"/>
</dbReference>
<feature type="compositionally biased region" description="Basic and acidic residues" evidence="18">
    <location>
        <begin position="7"/>
        <end position="19"/>
    </location>
</feature>
<feature type="domain" description="PH" evidence="19">
    <location>
        <begin position="1035"/>
        <end position="1157"/>
    </location>
</feature>
<evidence type="ECO:0000256" key="2">
    <source>
        <dbReference type="ARBA" id="ARBA00004123"/>
    </source>
</evidence>
<dbReference type="EC" id="5.6.2.4" evidence="12"/>
<dbReference type="InterPro" id="IPR001849">
    <property type="entry name" value="PH_domain"/>
</dbReference>
<evidence type="ECO:0000259" key="20">
    <source>
        <dbReference type="PROSITE" id="PS50967"/>
    </source>
</evidence>
<dbReference type="InterPro" id="IPR036390">
    <property type="entry name" value="WH_DNA-bd_sf"/>
</dbReference>
<feature type="region of interest" description="Disordered" evidence="18">
    <location>
        <begin position="538"/>
        <end position="573"/>
    </location>
</feature>
<evidence type="ECO:0000313" key="23">
    <source>
        <dbReference type="EMBL" id="CAJ0597436.1"/>
    </source>
</evidence>
<evidence type="ECO:0000256" key="13">
    <source>
        <dbReference type="ARBA" id="ARBA00044542"/>
    </source>
</evidence>
<evidence type="ECO:0000256" key="1">
    <source>
        <dbReference type="ARBA" id="ARBA00001947"/>
    </source>
</evidence>
<dbReference type="GO" id="GO:0006260">
    <property type="term" value="P:DNA replication"/>
    <property type="evidence" value="ECO:0007669"/>
    <property type="project" value="InterPro"/>
</dbReference>
<feature type="region of interest" description="Disordered" evidence="18">
    <location>
        <begin position="695"/>
        <end position="728"/>
    </location>
</feature>
<dbReference type="Pfam" id="PF09382">
    <property type="entry name" value="RQC"/>
    <property type="match status" value="1"/>
</dbReference>
<dbReference type="InterPro" id="IPR014001">
    <property type="entry name" value="Helicase_ATP-bd"/>
</dbReference>
<evidence type="ECO:0000256" key="16">
    <source>
        <dbReference type="ARBA" id="ARBA00076271"/>
    </source>
</evidence>
<dbReference type="Pfam" id="PF00271">
    <property type="entry name" value="Helicase_C"/>
    <property type="match status" value="1"/>
</dbReference>
<proteinExistence type="inferred from homology"/>
<dbReference type="Pfam" id="PF16124">
    <property type="entry name" value="RecQ_Zn_bind"/>
    <property type="match status" value="1"/>
</dbReference>
<keyword evidence="17" id="KW-0175">Coiled coil</keyword>
<dbReference type="Pfam" id="PF00570">
    <property type="entry name" value="HRDC"/>
    <property type="match status" value="1"/>
</dbReference>
<feature type="region of interest" description="Disordered" evidence="18">
    <location>
        <begin position="1"/>
        <end position="96"/>
    </location>
</feature>
<dbReference type="InterPro" id="IPR027417">
    <property type="entry name" value="P-loop_NTPase"/>
</dbReference>
<dbReference type="PROSITE" id="PS50967">
    <property type="entry name" value="HRDC"/>
    <property type="match status" value="1"/>
</dbReference>
<comment type="similarity">
    <text evidence="3">Belongs to the helicase family. RecQ subfamily.</text>
</comment>
<dbReference type="Gene3D" id="3.40.50.300">
    <property type="entry name" value="P-loop containing nucleotide triphosphate hydrolases"/>
    <property type="match status" value="2"/>
</dbReference>
<dbReference type="SUPFAM" id="SSF47819">
    <property type="entry name" value="HRDC-like"/>
    <property type="match status" value="1"/>
</dbReference>
<dbReference type="InterPro" id="IPR004589">
    <property type="entry name" value="DNA_helicase_ATP-dep_RecQ"/>
</dbReference>
<comment type="caution">
    <text evidence="23">The sequence shown here is derived from an EMBL/GenBank/DDBJ whole genome shotgun (WGS) entry which is preliminary data.</text>
</comment>
<dbReference type="Gene3D" id="2.30.29.30">
    <property type="entry name" value="Pleckstrin-homology domain (PH domain)/Phosphotyrosine-binding domain (PTB)"/>
    <property type="match status" value="1"/>
</dbReference>
<dbReference type="InterPro" id="IPR011545">
    <property type="entry name" value="DEAD/DEAH_box_helicase_dom"/>
</dbReference>
<evidence type="ECO:0000313" key="24">
    <source>
        <dbReference type="Proteomes" id="UP001176961"/>
    </source>
</evidence>
<keyword evidence="4" id="KW-0547">Nucleotide-binding</keyword>
<dbReference type="GO" id="GO:0016787">
    <property type="term" value="F:hydrolase activity"/>
    <property type="evidence" value="ECO:0007669"/>
    <property type="project" value="UniProtKB-KW"/>
</dbReference>
<dbReference type="GO" id="GO:0005524">
    <property type="term" value="F:ATP binding"/>
    <property type="evidence" value="ECO:0007669"/>
    <property type="project" value="UniProtKB-KW"/>
</dbReference>
<evidence type="ECO:0000256" key="5">
    <source>
        <dbReference type="ARBA" id="ARBA00022801"/>
    </source>
</evidence>
<dbReference type="SMART" id="SM00487">
    <property type="entry name" value="DEXDc"/>
    <property type="match status" value="1"/>
</dbReference>
<evidence type="ECO:0000259" key="22">
    <source>
        <dbReference type="PROSITE" id="PS51194"/>
    </source>
</evidence>
<sequence>MDSVNESAERIMERVRQRNLELSSSMEQENESVSSNKEQLFSKNEDQAANNRSSEKPDIPPASSSPFKNKTNNTASTTAPLSTSPTKTPSRLKSRFSELAAEYEQFEIDKNWHPPATKSKEAYMKGVSPRLSMGETRASVLCTPAGMAQMKQSNTAKSPNSREPSPQKTVTIVCNKTPQPVEPPKEAPRRITFAQPISDTHIMTDESSLCSTINTADESSILAGGPPVPVPAARNFTKNKDGEVDLSNDEYGAHTFTKKTFTSSSFIKEKEEQVDLSSDEYGAHTFLKKKTPPRTKTPSSSSINMISPKPFNRSASQTHFSPVHFNPITTSSPNNESTTTITMETKMITEIPISEVRLRPTETRKDFMDDLEMRAKRATSTSEENVDAASKEMSPIRAAVMESAKAKKIARQLEEKLKTTQTKIPTPKPVGGPVTAITAVPPVTPTTPRIQTQWRGSQDTPVVQGTVPGIPTLPDVPASNLQNLRTRWELSSVTGTPLHPDETEEEILAAARRMRDATRKVHHKPKNSQPYLAKKISQALKQEQQRSPTCSPLHKSPRYADDSDEEKEVRSTYKATSSTKLAYSPYKSPAIKISPIRTPKTPVQKSPIQPPKTPIYQSPMHLEQPDSAEEANIFGDDEGSNDEMNESHSVSHLIDKAFDFMDRTPNKYGSTPTKVPEGLAPTAEEEMFSPMKEVSCSLPVPPETKEDPVFIPTDSASDSQDKGDSSKESLLPYTVSFYRKRMRELRAADSGVERIDLTTDVSTAHQQTIIGGGSYGDDEESGHAKTERKTLMEREISVQQQRISQAMQALRYCKERTEFRGSREEVDAQRALLIATETRRALLFEIDRLNRGDSRRTEGPRGTLTISNITIFLDREFVNSQLKYSSHRDDIYYFIVLLRYGCDVQHTSLVTSDEGIRKNGLLEFNYYLTLKDLPPDFVCAMEVYGLKTKQEHISHEVKYRLGSANTLGKKQRSKFPTLTSFGGSSAVVEPAFQLVGRLTIDIDTQSRKLTLQDVLAPLEGTVVVKMKKHATDKATTLHRGFLSMYQRTNDGLGTWTRYWCVLEGAEMRFWRCPDEERDGKQWLVLLDLQTCAGDGASTVSDVCPYPNSFHIDVWVPKEGAPRRSNGKPEVEKLRVMLAADTKGHLDNWIEIINQTARHVLIAQETRERLLACCTMQTAKQRYDAVKPRERVEFGGYRFVIPSLDFKVPKFQCCNGAHEGAEPCEQKADSFDLTECVNEVQNIIRTTSTSEELPGTSKPVEHAQAPHNLRNDYSKVQTSSKQETPINNYGAQLTAIERCAQTPGAVKASCEKNPPLLAAPKLASERFESRNKQESILAAPAILEKPSTSAAVPATIQKLPTSNVQVPNEVVEESDDEIIFQDEPDDDCILLDDEPAGHDSFDEVEYMDTQPPTSNAYHLDSDDSFNDEAYEIVPIQPRAISEERHDMHGQFRGFLKDDGDEFEDEVAALGQQLRDEMYSTLKEKFGFNSFRHRQKTAIVAILLGYDAFVLMPTGAGKSLCYQLPAVMSEGVTVVVSPLKSLIEDQRSKMRDLGISCEALTSDLNDGDQSIIYNRLMSSPPDIKLLYVTPEKISASGRLASVFGSLHRRNFLMRFVIDEAHCVSQWGHDFRPDYTKLQSLRREYAQPKVPIIALTATATPKIVADTKDHLGIKDSKLFISSFVRDNLTYEIIPKAAKSFINVVEKMKQLYPNKAGIVYCLSRKECESVCTSLKKAGVRAEVYHAGLPDKERVQVQHRWLRNSINVICATIAFGMGIDKPDVRFVIHYSLPKSIEGYYQETGRAGRDGNPSYCLLLYSYQDAIRLRRMIEADDSQAPASVRSMHLQNIYQVVAYCENISVCRRKILVEHFGEVYDAQMCLRSNTPCDVCQRQKHHPDAVKLFDVSEEALSIMTAMSRMRNVTLRYLAELFRGQLNKKDAEQAMRLGHTAYTFYGRGMGMTDQDSLRFLRKMVVEGYIEERLYRTKFESTVAYAELSAKGKQMVATGTKPKVYLHVTTDKKRKSIASDLLARTAVSEAKALKEKHMVKYGDIFTRCVQSLTQLLTDMADEMRLSGPYAIISREGLEQVAALLPRTNTDLLQVDSMTSTKIEKYGGRIMTALKPFWKEVDERDEAEMRQQLEKLKELAPAAPLPTVSSEPSSSAASSSTGASSGKFAPRFGRYMRGRGANVGRATRITPRVRKKNSSRGSSQQSSGGTRAKRARPSFKPPPVIFRFPELADRYHTRNVNVLVA</sequence>
<organism evidence="23 24">
    <name type="scientific">Cylicocyclus nassatus</name>
    <name type="common">Nematode worm</name>
    <dbReference type="NCBI Taxonomy" id="53992"/>
    <lineage>
        <taxon>Eukaryota</taxon>
        <taxon>Metazoa</taxon>
        <taxon>Ecdysozoa</taxon>
        <taxon>Nematoda</taxon>
        <taxon>Chromadorea</taxon>
        <taxon>Rhabditida</taxon>
        <taxon>Rhabditina</taxon>
        <taxon>Rhabditomorpha</taxon>
        <taxon>Strongyloidea</taxon>
        <taxon>Strongylidae</taxon>
        <taxon>Cylicocyclus</taxon>
    </lineage>
</organism>
<evidence type="ECO:0000256" key="7">
    <source>
        <dbReference type="ARBA" id="ARBA00022840"/>
    </source>
</evidence>
<dbReference type="InterPro" id="IPR036388">
    <property type="entry name" value="WH-like_DNA-bd_sf"/>
</dbReference>
<feature type="compositionally biased region" description="Polar residues" evidence="18">
    <location>
        <begin position="449"/>
        <end position="462"/>
    </location>
</feature>
<keyword evidence="24" id="KW-1185">Reference proteome</keyword>
<comment type="cofactor">
    <cofactor evidence="1">
        <name>Zn(2+)</name>
        <dbReference type="ChEBI" id="CHEBI:29105"/>
    </cofactor>
</comment>
<dbReference type="PROSITE" id="PS50003">
    <property type="entry name" value="PH_DOMAIN"/>
    <property type="match status" value="1"/>
</dbReference>
<feature type="compositionally biased region" description="Low complexity" evidence="18">
    <location>
        <begin position="2152"/>
        <end position="2168"/>
    </location>
</feature>
<dbReference type="InterPro" id="IPR018982">
    <property type="entry name" value="RQC_domain"/>
</dbReference>
<feature type="compositionally biased region" description="Low complexity" evidence="18">
    <location>
        <begin position="2202"/>
        <end position="2212"/>
    </location>
</feature>
<dbReference type="SMART" id="SM00233">
    <property type="entry name" value="PH"/>
    <property type="match status" value="1"/>
</dbReference>
<evidence type="ECO:0000259" key="21">
    <source>
        <dbReference type="PROSITE" id="PS51192"/>
    </source>
</evidence>
<keyword evidence="5" id="KW-0378">Hydrolase</keyword>
<keyword evidence="9" id="KW-0413">Isomerase</keyword>
<accession>A0AA36GSB8</accession>
<dbReference type="CDD" id="cd18794">
    <property type="entry name" value="SF2_C_RecQ"/>
    <property type="match status" value="1"/>
</dbReference>
<dbReference type="Proteomes" id="UP001176961">
    <property type="component" value="Unassembled WGS sequence"/>
</dbReference>
<reference evidence="23" key="1">
    <citation type="submission" date="2023-07" db="EMBL/GenBank/DDBJ databases">
        <authorList>
            <consortium name="CYATHOMIX"/>
        </authorList>
    </citation>
    <scope>NUCLEOTIDE SEQUENCE</scope>
    <source>
        <strain evidence="23">N/A</strain>
    </source>
</reference>
<dbReference type="GO" id="GO:0043138">
    <property type="term" value="F:3'-5' DNA helicase activity"/>
    <property type="evidence" value="ECO:0007669"/>
    <property type="project" value="UniProtKB-EC"/>
</dbReference>
<evidence type="ECO:0000256" key="18">
    <source>
        <dbReference type="SAM" id="MobiDB-lite"/>
    </source>
</evidence>
<feature type="domain" description="HRDC" evidence="20">
    <location>
        <begin position="2046"/>
        <end position="2127"/>
    </location>
</feature>
<feature type="compositionally biased region" description="Low complexity" evidence="18">
    <location>
        <begin position="68"/>
        <end position="91"/>
    </location>
</feature>
<dbReference type="InterPro" id="IPR037840">
    <property type="entry name" value="PH_Anillin"/>
</dbReference>
<feature type="coiled-coil region" evidence="17">
    <location>
        <begin position="396"/>
        <end position="423"/>
    </location>
</feature>
<dbReference type="Pfam" id="PF08174">
    <property type="entry name" value="Anillin"/>
    <property type="match status" value="1"/>
</dbReference>
<evidence type="ECO:0000256" key="14">
    <source>
        <dbReference type="ARBA" id="ARBA00049360"/>
    </source>
</evidence>
<dbReference type="InterPro" id="IPR011993">
    <property type="entry name" value="PH-like_dom_sf"/>
</dbReference>
<keyword evidence="7" id="KW-0067">ATP-binding</keyword>
<dbReference type="GO" id="GO:0009378">
    <property type="term" value="F:four-way junction helicase activity"/>
    <property type="evidence" value="ECO:0007669"/>
    <property type="project" value="TreeGrafter"/>
</dbReference>
<dbReference type="GO" id="GO:0005634">
    <property type="term" value="C:nucleus"/>
    <property type="evidence" value="ECO:0007669"/>
    <property type="project" value="UniProtKB-SubCell"/>
</dbReference>
<feature type="domain" description="Helicase ATP-binding" evidence="21">
    <location>
        <begin position="1497"/>
        <end position="1674"/>
    </location>
</feature>
<protein>
    <recommendedName>
        <fullName evidence="12">DNA 3'-5' helicase</fullName>
        <ecNumber evidence="12">5.6.2.4</ecNumber>
    </recommendedName>
    <alternativeName>
        <fullName evidence="15">Bloom syndrome protein homolog</fullName>
    </alternativeName>
    <alternativeName>
        <fullName evidence="13">DNA 3'-5' helicase BLM</fullName>
    </alternativeName>
    <alternativeName>
        <fullName evidence="16">RecQ helicase homolog</fullName>
    </alternativeName>
</protein>
<evidence type="ECO:0000256" key="8">
    <source>
        <dbReference type="ARBA" id="ARBA00023125"/>
    </source>
</evidence>
<dbReference type="InterPro" id="IPR012966">
    <property type="entry name" value="AHD"/>
</dbReference>
<name>A0AA36GSB8_CYLNA</name>
<evidence type="ECO:0000256" key="4">
    <source>
        <dbReference type="ARBA" id="ARBA00022741"/>
    </source>
</evidence>
<dbReference type="GO" id="GO:0007131">
    <property type="term" value="P:reciprocal meiotic recombination"/>
    <property type="evidence" value="ECO:0007669"/>
    <property type="project" value="UniProtKB-ARBA"/>
</dbReference>
<feature type="compositionally biased region" description="Polar residues" evidence="18">
    <location>
        <begin position="20"/>
        <end position="52"/>
    </location>
</feature>
<dbReference type="FunFam" id="1.10.10.10:FF:000878">
    <property type="entry name" value="ATP-dependent DNA helicase"/>
    <property type="match status" value="1"/>
</dbReference>
<dbReference type="SMART" id="SM00341">
    <property type="entry name" value="HRDC"/>
    <property type="match status" value="1"/>
</dbReference>
<dbReference type="Gene3D" id="1.10.10.10">
    <property type="entry name" value="Winged helix-like DNA-binding domain superfamily/Winged helix DNA-binding domain"/>
    <property type="match status" value="1"/>
</dbReference>
<feature type="domain" description="Helicase C-terminal" evidence="22">
    <location>
        <begin position="1699"/>
        <end position="1846"/>
    </location>
</feature>
<dbReference type="SMART" id="SM00490">
    <property type="entry name" value="HELICc"/>
    <property type="match status" value="1"/>
</dbReference>
<dbReference type="InterPro" id="IPR044876">
    <property type="entry name" value="HRDC_dom_sf"/>
</dbReference>
<dbReference type="PANTHER" id="PTHR13710:SF153">
    <property type="entry name" value="RECQ-LIKE DNA HELICASE BLM"/>
    <property type="match status" value="1"/>
</dbReference>
<dbReference type="SUPFAM" id="SSF50729">
    <property type="entry name" value="PH domain-like"/>
    <property type="match status" value="1"/>
</dbReference>
<dbReference type="FunFam" id="3.40.50.300:FF:001389">
    <property type="entry name" value="ATP-dependent DNA helicase RecQ"/>
    <property type="match status" value="1"/>
</dbReference>
<dbReference type="InterPro" id="IPR032284">
    <property type="entry name" value="RecQ_Zn-bd"/>
</dbReference>
<dbReference type="SMART" id="SM00956">
    <property type="entry name" value="RQC"/>
    <property type="match status" value="1"/>
</dbReference>
<keyword evidence="10" id="KW-0539">Nucleus</keyword>
<dbReference type="FunFam" id="1.10.150.80:FF:000019">
    <property type="entry name" value="ATP-dependent DNA helicase"/>
    <property type="match status" value="1"/>
</dbReference>
<evidence type="ECO:0000256" key="11">
    <source>
        <dbReference type="ARBA" id="ARBA00034617"/>
    </source>
</evidence>
<dbReference type="InterPro" id="IPR001650">
    <property type="entry name" value="Helicase_C-like"/>
</dbReference>
<gene>
    <name evidence="23" type="ORF">CYNAS_LOCUS9419</name>
</gene>
<evidence type="ECO:0000256" key="12">
    <source>
        <dbReference type="ARBA" id="ARBA00034808"/>
    </source>
</evidence>
<evidence type="ECO:0000256" key="6">
    <source>
        <dbReference type="ARBA" id="ARBA00022806"/>
    </source>
</evidence>
<feature type="compositionally biased region" description="Polar residues" evidence="18">
    <location>
        <begin position="539"/>
        <end position="550"/>
    </location>
</feature>
<evidence type="ECO:0000256" key="9">
    <source>
        <dbReference type="ARBA" id="ARBA00023235"/>
    </source>
</evidence>
<evidence type="ECO:0000256" key="17">
    <source>
        <dbReference type="SAM" id="Coils"/>
    </source>
</evidence>
<keyword evidence="6" id="KW-0347">Helicase</keyword>
<feature type="region of interest" description="Disordered" evidence="18">
    <location>
        <begin position="289"/>
        <end position="308"/>
    </location>
</feature>
<dbReference type="Pfam" id="PF00270">
    <property type="entry name" value="DEAD"/>
    <property type="match status" value="1"/>
</dbReference>
<evidence type="ECO:0000256" key="3">
    <source>
        <dbReference type="ARBA" id="ARBA00005446"/>
    </source>
</evidence>
<comment type="catalytic activity">
    <reaction evidence="11">
        <text>Couples ATP hydrolysis with the unwinding of duplex DNA by translocating in the 3'-5' direction.</text>
        <dbReference type="EC" id="5.6.2.4"/>
    </reaction>
</comment>
<dbReference type="FunFam" id="3.40.50.300:FF:000340">
    <property type="entry name" value="Bloom syndrome, RecQ helicase"/>
    <property type="match status" value="1"/>
</dbReference>
<dbReference type="GO" id="GO:0000724">
    <property type="term" value="P:double-strand break repair via homologous recombination"/>
    <property type="evidence" value="ECO:0007669"/>
    <property type="project" value="TreeGrafter"/>
</dbReference>
<evidence type="ECO:0000256" key="15">
    <source>
        <dbReference type="ARBA" id="ARBA00076065"/>
    </source>
</evidence>
<dbReference type="Gene3D" id="1.10.150.80">
    <property type="entry name" value="HRDC domain"/>
    <property type="match status" value="1"/>
</dbReference>
<keyword evidence="8" id="KW-0238">DNA-binding</keyword>
<dbReference type="GO" id="GO:0005737">
    <property type="term" value="C:cytoplasm"/>
    <property type="evidence" value="ECO:0007669"/>
    <property type="project" value="TreeGrafter"/>
</dbReference>
<comment type="catalytic activity">
    <reaction evidence="14">
        <text>ATP + H2O = ADP + phosphate + H(+)</text>
        <dbReference type="Rhea" id="RHEA:13065"/>
        <dbReference type="ChEBI" id="CHEBI:15377"/>
        <dbReference type="ChEBI" id="CHEBI:15378"/>
        <dbReference type="ChEBI" id="CHEBI:30616"/>
        <dbReference type="ChEBI" id="CHEBI:43474"/>
        <dbReference type="ChEBI" id="CHEBI:456216"/>
    </reaction>
</comment>
<feature type="region of interest" description="Disordered" evidence="18">
    <location>
        <begin position="149"/>
        <end position="168"/>
    </location>
</feature>
<dbReference type="InterPro" id="IPR002121">
    <property type="entry name" value="HRDC_dom"/>
</dbReference>
<evidence type="ECO:0000256" key="10">
    <source>
        <dbReference type="ARBA" id="ARBA00023242"/>
    </source>
</evidence>